<keyword evidence="14" id="KW-0282">Flagellum</keyword>
<evidence type="ECO:0000256" key="8">
    <source>
        <dbReference type="ARBA" id="ARBA00023143"/>
    </source>
</evidence>
<evidence type="ECO:0000256" key="9">
    <source>
        <dbReference type="PIRNR" id="PIRNR004862"/>
    </source>
</evidence>
<dbReference type="GO" id="GO:0009431">
    <property type="term" value="C:bacterial-type flagellum basal body, MS ring"/>
    <property type="evidence" value="ECO:0007669"/>
    <property type="project" value="InterPro"/>
</dbReference>
<dbReference type="InterPro" id="IPR013556">
    <property type="entry name" value="Flag_M-ring_C"/>
</dbReference>
<dbReference type="PIRSF" id="PIRSF004862">
    <property type="entry name" value="FliF"/>
    <property type="match status" value="1"/>
</dbReference>
<dbReference type="STRING" id="520762.AN619_14970"/>
<comment type="caution">
    <text evidence="14">The sequence shown here is derived from an EMBL/GenBank/DDBJ whole genome shotgun (WGS) entry which is preliminary data.</text>
</comment>
<keyword evidence="4" id="KW-1003">Cell membrane</keyword>
<keyword evidence="10" id="KW-0175">Coiled coil</keyword>
<evidence type="ECO:0000256" key="4">
    <source>
        <dbReference type="ARBA" id="ARBA00022475"/>
    </source>
</evidence>
<dbReference type="GO" id="GO:0003774">
    <property type="term" value="F:cytoskeletal motor activity"/>
    <property type="evidence" value="ECO:0007669"/>
    <property type="project" value="InterPro"/>
</dbReference>
<dbReference type="OrthoDB" id="9807026at2"/>
<dbReference type="Proteomes" id="UP000070456">
    <property type="component" value="Unassembled WGS sequence"/>
</dbReference>
<dbReference type="GO" id="GO:0071973">
    <property type="term" value="P:bacterial-type flagellum-dependent cell motility"/>
    <property type="evidence" value="ECO:0007669"/>
    <property type="project" value="InterPro"/>
</dbReference>
<dbReference type="NCBIfam" id="TIGR00206">
    <property type="entry name" value="fliF"/>
    <property type="match status" value="1"/>
</dbReference>
<keyword evidence="5 11" id="KW-0812">Transmembrane</keyword>
<evidence type="ECO:0000256" key="11">
    <source>
        <dbReference type="SAM" id="Phobius"/>
    </source>
</evidence>
<name>A0A140L5B8_9FIRM</name>
<evidence type="ECO:0000256" key="6">
    <source>
        <dbReference type="ARBA" id="ARBA00022989"/>
    </source>
</evidence>
<evidence type="ECO:0000259" key="13">
    <source>
        <dbReference type="Pfam" id="PF08345"/>
    </source>
</evidence>
<keyword evidence="15" id="KW-1185">Reference proteome</keyword>
<gene>
    <name evidence="14" type="primary">fliF</name>
    <name evidence="14" type="ORF">AN619_14970</name>
</gene>
<proteinExistence type="inferred from homology"/>
<evidence type="ECO:0000256" key="1">
    <source>
        <dbReference type="ARBA" id="ARBA00004117"/>
    </source>
</evidence>
<dbReference type="PANTHER" id="PTHR30046">
    <property type="entry name" value="FLAGELLAR M-RING PROTEIN"/>
    <property type="match status" value="1"/>
</dbReference>
<dbReference type="AlphaFoldDB" id="A0A140L5B8"/>
<keyword evidence="14" id="KW-0969">Cilium</keyword>
<evidence type="ECO:0000256" key="3">
    <source>
        <dbReference type="ARBA" id="ARBA00007971"/>
    </source>
</evidence>
<comment type="function">
    <text evidence="9">The M ring may be actively involved in energy transduction.</text>
</comment>
<dbReference type="InterPro" id="IPR000067">
    <property type="entry name" value="FlgMring_FliF"/>
</dbReference>
<dbReference type="EMBL" id="LOEE01000031">
    <property type="protein sequence ID" value="KXG75743.1"/>
    <property type="molecule type" value="Genomic_DNA"/>
</dbReference>
<dbReference type="InterPro" id="IPR006182">
    <property type="entry name" value="FliF_N_dom"/>
</dbReference>
<dbReference type="Gene3D" id="3.30.300.30">
    <property type="match status" value="1"/>
</dbReference>
<protein>
    <recommendedName>
        <fullName evidence="9">Flagellar M-ring protein</fullName>
    </recommendedName>
</protein>
<reference evidence="14 15" key="1">
    <citation type="submission" date="2015-12" db="EMBL/GenBank/DDBJ databases">
        <title>Draft genome sequence of the thermoanaerobe Thermotalea metallivorans, an isolate from the runoff channel of the Great Artesian Basin, Australia.</title>
        <authorList>
            <person name="Patel B.K."/>
        </authorList>
    </citation>
    <scope>NUCLEOTIDE SEQUENCE [LARGE SCALE GENOMIC DNA]</scope>
    <source>
        <strain evidence="14 15">B2-1</strain>
    </source>
</reference>
<comment type="subcellular location">
    <subcellularLocation>
        <location evidence="1 9">Bacterial flagellum basal body</location>
    </subcellularLocation>
    <subcellularLocation>
        <location evidence="2">Cell membrane</location>
        <topology evidence="2">Multi-pass membrane protein</topology>
    </subcellularLocation>
</comment>
<keyword evidence="6 11" id="KW-1133">Transmembrane helix</keyword>
<sequence length="520" mass="57633">MGDTIQQMKQQLNEFYQSLNTSQKIKIGVSGLLVITAIALMVFFTSRPEYVPLYSNLTVSDAGEMAKKLDELGIPWKSQDAQEEGKTTLLVPQEYQNKAKMNLAIEGLPKQGFSYEEMMNSSSLSMTNDERKKRFLIAQQNALARTIEEIDGVKSAVVNLSVAEDTNFLVDPQKSKASVFVTLEESKNLTEEQTNGIVMLVANAVKGLDPENISIVDNKGRLLNKKNNTNNFDATTQIGLQQQVQNDLKASLEQFLSTVYGVGNVAVMVNVKMDFDSEVTDIQEFSPPIEGETTGLIRSMSELKEQVINGVSGGAPGTDTNSEDITQYVEGSNEASKYDKANKTINYEMNELKRKIVKAQGQIKDITVAVLINKKALVDQELSEEHKQEIINLVSASAGLDTKVVEVMAKDFDNTLSEQFANANAMRQNQGIFGSIPLWSVGILGALLLGGAGYGVYRMRKRKDEVDELLQKQPVTVEQTINEIDIEGKERSGYKKEIEKFVDKKPEAVAQLLKTWLNED</sequence>
<dbReference type="PRINTS" id="PR01009">
    <property type="entry name" value="FLGMRINGFLIF"/>
</dbReference>
<feature type="domain" description="Flagellar M-ring N-terminal" evidence="12">
    <location>
        <begin position="46"/>
        <end position="224"/>
    </location>
</feature>
<dbReference type="InterPro" id="IPR045851">
    <property type="entry name" value="AMP-bd_C_sf"/>
</dbReference>
<evidence type="ECO:0000256" key="5">
    <source>
        <dbReference type="ARBA" id="ARBA00022692"/>
    </source>
</evidence>
<comment type="similarity">
    <text evidence="3 9">Belongs to the FliF family.</text>
</comment>
<evidence type="ECO:0000313" key="15">
    <source>
        <dbReference type="Proteomes" id="UP000070456"/>
    </source>
</evidence>
<evidence type="ECO:0000313" key="14">
    <source>
        <dbReference type="EMBL" id="KXG75743.1"/>
    </source>
</evidence>
<dbReference type="RefSeq" id="WP_068556097.1">
    <property type="nucleotide sequence ID" value="NZ_LOEE01000031.1"/>
</dbReference>
<feature type="coiled-coil region" evidence="10">
    <location>
        <begin position="342"/>
        <end position="369"/>
    </location>
</feature>
<dbReference type="InterPro" id="IPR043427">
    <property type="entry name" value="YscJ/FliF"/>
</dbReference>
<evidence type="ECO:0000256" key="2">
    <source>
        <dbReference type="ARBA" id="ARBA00004651"/>
    </source>
</evidence>
<dbReference type="PANTHER" id="PTHR30046:SF0">
    <property type="entry name" value="FLAGELLAR M-RING PROTEIN"/>
    <property type="match status" value="1"/>
</dbReference>
<organism evidence="14 15">
    <name type="scientific">Thermotalea metallivorans</name>
    <dbReference type="NCBI Taxonomy" id="520762"/>
    <lineage>
        <taxon>Bacteria</taxon>
        <taxon>Bacillati</taxon>
        <taxon>Bacillota</taxon>
        <taxon>Clostridia</taxon>
        <taxon>Peptostreptococcales</taxon>
        <taxon>Thermotaleaceae</taxon>
        <taxon>Thermotalea</taxon>
    </lineage>
</organism>
<feature type="transmembrane region" description="Helical" evidence="11">
    <location>
        <begin position="436"/>
        <end position="457"/>
    </location>
</feature>
<evidence type="ECO:0000256" key="10">
    <source>
        <dbReference type="SAM" id="Coils"/>
    </source>
</evidence>
<dbReference type="Pfam" id="PF08345">
    <property type="entry name" value="YscJ_FliF_C"/>
    <property type="match status" value="1"/>
</dbReference>
<keyword evidence="7 11" id="KW-0472">Membrane</keyword>
<keyword evidence="8 9" id="KW-0975">Bacterial flagellum</keyword>
<feature type="transmembrane region" description="Helical" evidence="11">
    <location>
        <begin position="27"/>
        <end position="46"/>
    </location>
</feature>
<dbReference type="GO" id="GO:0005886">
    <property type="term" value="C:plasma membrane"/>
    <property type="evidence" value="ECO:0007669"/>
    <property type="project" value="UniProtKB-SubCell"/>
</dbReference>
<keyword evidence="14" id="KW-0966">Cell projection</keyword>
<evidence type="ECO:0000259" key="12">
    <source>
        <dbReference type="Pfam" id="PF01514"/>
    </source>
</evidence>
<evidence type="ECO:0000256" key="7">
    <source>
        <dbReference type="ARBA" id="ARBA00023136"/>
    </source>
</evidence>
<accession>A0A140L5B8</accession>
<dbReference type="Pfam" id="PF01514">
    <property type="entry name" value="YscJ_FliF"/>
    <property type="match status" value="1"/>
</dbReference>
<feature type="domain" description="Flagellar M-ring C-terminal" evidence="13">
    <location>
        <begin position="256"/>
        <end position="403"/>
    </location>
</feature>